<dbReference type="Gene3D" id="1.10.150.20">
    <property type="entry name" value="5' to 3' exonuclease, C-terminal subdomain"/>
    <property type="match status" value="1"/>
</dbReference>
<dbReference type="InterPro" id="IPR002421">
    <property type="entry name" value="5-3_exonuclease"/>
</dbReference>
<evidence type="ECO:0000256" key="1">
    <source>
        <dbReference type="ARBA" id="ARBA00022722"/>
    </source>
</evidence>
<comment type="caution">
    <text evidence="9">The sequence shown here is derived from an EMBL/GenBank/DDBJ whole genome shotgun (WGS) entry which is preliminary data.</text>
</comment>
<dbReference type="Gene3D" id="3.40.50.1010">
    <property type="entry name" value="5'-nuclease"/>
    <property type="match status" value="1"/>
</dbReference>
<dbReference type="CDD" id="cd09898">
    <property type="entry name" value="H3TH_53EXO"/>
    <property type="match status" value="1"/>
</dbReference>
<organism evidence="9 10">
    <name type="scientific">Cellulomonas iranensis</name>
    <dbReference type="NCBI Taxonomy" id="76862"/>
    <lineage>
        <taxon>Bacteria</taxon>
        <taxon>Bacillati</taxon>
        <taxon>Actinomycetota</taxon>
        <taxon>Actinomycetes</taxon>
        <taxon>Micrococcales</taxon>
        <taxon>Cellulomonadaceae</taxon>
        <taxon>Cellulomonas</taxon>
    </lineage>
</organism>
<feature type="region of interest" description="Disordered" evidence="7">
    <location>
        <begin position="316"/>
        <end position="345"/>
    </location>
</feature>
<feature type="compositionally biased region" description="Low complexity" evidence="7">
    <location>
        <begin position="318"/>
        <end position="328"/>
    </location>
</feature>
<reference evidence="9 10" key="1">
    <citation type="submission" date="2023-07" db="EMBL/GenBank/DDBJ databases">
        <title>Sequencing the genomes of 1000 actinobacteria strains.</title>
        <authorList>
            <person name="Klenk H.-P."/>
        </authorList>
    </citation>
    <scope>NUCLEOTIDE SEQUENCE [LARGE SCALE GENOMIC DNA]</scope>
    <source>
        <strain evidence="9 10">DSM 14785</strain>
    </source>
</reference>
<keyword evidence="10" id="KW-1185">Reference proteome</keyword>
<evidence type="ECO:0000313" key="9">
    <source>
        <dbReference type="EMBL" id="MDQ0424904.1"/>
    </source>
</evidence>
<comment type="function">
    <text evidence="5">5'-3' exonuclease acting preferentially on double-stranded DNA.</text>
</comment>
<dbReference type="InterPro" id="IPR038969">
    <property type="entry name" value="FEN"/>
</dbReference>
<dbReference type="InterPro" id="IPR029060">
    <property type="entry name" value="PIN-like_dom_sf"/>
</dbReference>
<evidence type="ECO:0000256" key="6">
    <source>
        <dbReference type="ARBA" id="ARBA00050026"/>
    </source>
</evidence>
<evidence type="ECO:0000256" key="2">
    <source>
        <dbReference type="ARBA" id="ARBA00022801"/>
    </source>
</evidence>
<dbReference type="Pfam" id="PF01367">
    <property type="entry name" value="5_3_exonuc"/>
    <property type="match status" value="1"/>
</dbReference>
<keyword evidence="2" id="KW-0378">Hydrolase</keyword>
<dbReference type="Proteomes" id="UP001240250">
    <property type="component" value="Unassembled WGS sequence"/>
</dbReference>
<dbReference type="CDD" id="cd09859">
    <property type="entry name" value="PIN_53EXO"/>
    <property type="match status" value="1"/>
</dbReference>
<keyword evidence="9" id="KW-0548">Nucleotidyltransferase</keyword>
<evidence type="ECO:0000256" key="7">
    <source>
        <dbReference type="SAM" id="MobiDB-lite"/>
    </source>
</evidence>
<name>A0ABU0GHQ1_9CELL</name>
<dbReference type="GO" id="GO:0003887">
    <property type="term" value="F:DNA-directed DNA polymerase activity"/>
    <property type="evidence" value="ECO:0007669"/>
    <property type="project" value="UniProtKB-EC"/>
</dbReference>
<proteinExistence type="predicted"/>
<dbReference type="SMART" id="SM00475">
    <property type="entry name" value="53EXOc"/>
    <property type="match status" value="1"/>
</dbReference>
<evidence type="ECO:0000259" key="8">
    <source>
        <dbReference type="SMART" id="SM00475"/>
    </source>
</evidence>
<feature type="domain" description="5'-3' exonuclease" evidence="8">
    <location>
        <begin position="2"/>
        <end position="275"/>
    </location>
</feature>
<dbReference type="InterPro" id="IPR008918">
    <property type="entry name" value="HhH2"/>
</dbReference>
<keyword evidence="4" id="KW-0238">DNA-binding</keyword>
<sequence length="361" mass="37602">MTKTLLAVDGNSLIHRAYHAGAASGTRTRDGRPTWAVRGALSQVLGACDRVSADAVVVGFDDASHNVRKSVHPEYKSHRAEKPTDLVEQLALAADVFREAGLHVVTPPGHEADDVLASAAAHADAAGWRTVVCTSDRDAFALITPTTSVLRLINGGVEASPVLTPERLRLMIGIDPAQYRQFAAMRGDQSDNLAGIRGIGEKTGVALLAAFGTVEAAFADVDEHDGARVAAEVGKAVVRKLADPEGRAAYRRNVELMTMRTDLDLGLDLAASPCPGVLPLDATTLHRALAGAELDSLQWLAHRTLVSWDAEPPWRTSGARVAPGVGPAPAAPPAAPGPVAAAPAPVPAPAAAAEDDVLTLF</sequence>
<protein>
    <recommendedName>
        <fullName evidence="6">5'-3' exonuclease</fullName>
    </recommendedName>
</protein>
<dbReference type="RefSeq" id="WP_307416152.1">
    <property type="nucleotide sequence ID" value="NZ_JAUSVM010000001.1"/>
</dbReference>
<evidence type="ECO:0000256" key="5">
    <source>
        <dbReference type="ARBA" id="ARBA00049957"/>
    </source>
</evidence>
<dbReference type="PANTHER" id="PTHR42646">
    <property type="entry name" value="FLAP ENDONUCLEASE XNI"/>
    <property type="match status" value="1"/>
</dbReference>
<evidence type="ECO:0000313" key="10">
    <source>
        <dbReference type="Proteomes" id="UP001240250"/>
    </source>
</evidence>
<keyword evidence="9" id="KW-0808">Transferase</keyword>
<keyword evidence="1" id="KW-0540">Nuclease</keyword>
<dbReference type="SUPFAM" id="SSF47807">
    <property type="entry name" value="5' to 3' exonuclease, C-terminal subdomain"/>
    <property type="match status" value="1"/>
</dbReference>
<dbReference type="InterPro" id="IPR020046">
    <property type="entry name" value="5-3_exonucl_a-hlix_arch_N"/>
</dbReference>
<dbReference type="SUPFAM" id="SSF88723">
    <property type="entry name" value="PIN domain-like"/>
    <property type="match status" value="1"/>
</dbReference>
<evidence type="ECO:0000256" key="4">
    <source>
        <dbReference type="ARBA" id="ARBA00023125"/>
    </source>
</evidence>
<dbReference type="PANTHER" id="PTHR42646:SF2">
    <property type="entry name" value="5'-3' EXONUCLEASE FAMILY PROTEIN"/>
    <property type="match status" value="1"/>
</dbReference>
<accession>A0ABU0GHQ1</accession>
<evidence type="ECO:0000256" key="3">
    <source>
        <dbReference type="ARBA" id="ARBA00022839"/>
    </source>
</evidence>
<dbReference type="InterPro" id="IPR020045">
    <property type="entry name" value="DNA_polI_H3TH"/>
</dbReference>
<dbReference type="EMBL" id="JAUSVM010000001">
    <property type="protein sequence ID" value="MDQ0424904.1"/>
    <property type="molecule type" value="Genomic_DNA"/>
</dbReference>
<gene>
    <name evidence="9" type="ORF">JO380_001285</name>
</gene>
<dbReference type="Pfam" id="PF02739">
    <property type="entry name" value="5_3_exonuc_N"/>
    <property type="match status" value="1"/>
</dbReference>
<keyword evidence="3" id="KW-0269">Exonuclease</keyword>
<dbReference type="SMART" id="SM00279">
    <property type="entry name" value="HhH2"/>
    <property type="match status" value="1"/>
</dbReference>
<dbReference type="InterPro" id="IPR036279">
    <property type="entry name" value="5-3_exonuclease_C_sf"/>
</dbReference>